<reference evidence="3 4" key="1">
    <citation type="journal article" date="2010" name="J. Bacteriol.">
        <title>Genome sequences of Pelagibaca bermudensis HTCC2601T and Maritimibacter alkaliphilus HTCC2654T, the type strains of two marine Roseobacter genera.</title>
        <authorList>
            <person name="Thrash J.C."/>
            <person name="Cho J.C."/>
            <person name="Ferriera S."/>
            <person name="Johnson J."/>
            <person name="Vergin K.L."/>
            <person name="Giovannoni S.J."/>
        </authorList>
    </citation>
    <scope>NUCLEOTIDE SEQUENCE [LARGE SCALE GENOMIC DNA]</scope>
    <source>
        <strain evidence="3 4">HTCC2654</strain>
    </source>
</reference>
<dbReference type="SUPFAM" id="SSF46894">
    <property type="entry name" value="C-terminal effector domain of the bipartite response regulators"/>
    <property type="match status" value="1"/>
</dbReference>
<dbReference type="InterPro" id="IPR036388">
    <property type="entry name" value="WH-like_DNA-bd_sf"/>
</dbReference>
<organism evidence="3 4">
    <name type="scientific">Maritimibacter alkaliphilus HTCC2654</name>
    <dbReference type="NCBI Taxonomy" id="314271"/>
    <lineage>
        <taxon>Bacteria</taxon>
        <taxon>Pseudomonadati</taxon>
        <taxon>Pseudomonadota</taxon>
        <taxon>Alphaproteobacteria</taxon>
        <taxon>Rhodobacterales</taxon>
        <taxon>Roseobacteraceae</taxon>
        <taxon>Maritimibacter</taxon>
    </lineage>
</organism>
<dbReference type="Pfam" id="PF00196">
    <property type="entry name" value="GerE"/>
    <property type="match status" value="1"/>
</dbReference>
<dbReference type="AlphaFoldDB" id="A3VMA9"/>
<keyword evidence="4" id="KW-1185">Reference proteome</keyword>
<dbReference type="InterPro" id="IPR000792">
    <property type="entry name" value="Tscrpt_reg_LuxR_C"/>
</dbReference>
<dbReference type="EMBL" id="AAMT01000030">
    <property type="protein sequence ID" value="EAQ10626.1"/>
    <property type="molecule type" value="Genomic_DNA"/>
</dbReference>
<keyword evidence="1" id="KW-0812">Transmembrane</keyword>
<dbReference type="GO" id="GO:0003677">
    <property type="term" value="F:DNA binding"/>
    <property type="evidence" value="ECO:0007669"/>
    <property type="project" value="InterPro"/>
</dbReference>
<keyword evidence="1" id="KW-0472">Membrane</keyword>
<evidence type="ECO:0000313" key="3">
    <source>
        <dbReference type="EMBL" id="EAQ10626.1"/>
    </source>
</evidence>
<evidence type="ECO:0000256" key="1">
    <source>
        <dbReference type="SAM" id="Phobius"/>
    </source>
</evidence>
<dbReference type="eggNOG" id="COG2771">
    <property type="taxonomic scope" value="Bacteria"/>
</dbReference>
<dbReference type="OrthoDB" id="8277135at2"/>
<dbReference type="STRING" id="314271.RB2654_07985"/>
<dbReference type="Gene3D" id="1.10.10.10">
    <property type="entry name" value="Winged helix-like DNA-binding domain superfamily/Winged helix DNA-binding domain"/>
    <property type="match status" value="1"/>
</dbReference>
<comment type="caution">
    <text evidence="3">The sequence shown here is derived from an EMBL/GenBank/DDBJ whole genome shotgun (WGS) entry which is preliminary data.</text>
</comment>
<name>A3VMA9_9RHOB</name>
<dbReference type="GO" id="GO:0006355">
    <property type="term" value="P:regulation of DNA-templated transcription"/>
    <property type="evidence" value="ECO:0007669"/>
    <property type="project" value="InterPro"/>
</dbReference>
<dbReference type="HOGENOM" id="CLU_109818_1_1_5"/>
<protein>
    <submittedName>
        <fullName evidence="3">Transcriptional regulator, LuxR family protein</fullName>
    </submittedName>
</protein>
<feature type="transmembrane region" description="Helical" evidence="1">
    <location>
        <begin position="16"/>
        <end position="33"/>
    </location>
</feature>
<feature type="domain" description="HTH luxR-type" evidence="2">
    <location>
        <begin position="104"/>
        <end position="161"/>
    </location>
</feature>
<accession>A3VMA9</accession>
<evidence type="ECO:0000313" key="4">
    <source>
        <dbReference type="Proteomes" id="UP000002931"/>
    </source>
</evidence>
<feature type="transmembrane region" description="Helical" evidence="1">
    <location>
        <begin position="53"/>
        <end position="71"/>
    </location>
</feature>
<sequence>MTAVAVSDRARTGRRAALLSAVIVVQTLCAIFFLGDVIGDLVGDGQFEGPHKWVEIVAGLAMVGGVAFLIFELRRVMNRVAILENATRAAQGEMADVIEAFFDEWNLTASERDVALLMLKGIENDEIARIRGTASGTVRAQGAAVFRKAGVDGRPQLFSIFMEELLAGE</sequence>
<dbReference type="SMART" id="SM00421">
    <property type="entry name" value="HTH_LUXR"/>
    <property type="match status" value="1"/>
</dbReference>
<gene>
    <name evidence="3" type="ORF">RB2654_07985</name>
</gene>
<evidence type="ECO:0000259" key="2">
    <source>
        <dbReference type="SMART" id="SM00421"/>
    </source>
</evidence>
<keyword evidence="1" id="KW-1133">Transmembrane helix</keyword>
<dbReference type="InterPro" id="IPR016032">
    <property type="entry name" value="Sig_transdc_resp-reg_C-effctor"/>
</dbReference>
<dbReference type="Proteomes" id="UP000002931">
    <property type="component" value="Unassembled WGS sequence"/>
</dbReference>
<proteinExistence type="predicted"/>